<dbReference type="PANTHER" id="PTHR36303">
    <property type="entry name" value="2',3'-CYCLIC-NUCLEOTIDE 2'-PHOSPHODIESTERASE"/>
    <property type="match status" value="1"/>
</dbReference>
<protein>
    <submittedName>
        <fullName evidence="3">Metallophosphoesterase</fullName>
    </submittedName>
</protein>
<feature type="binding site" evidence="2">
    <location>
        <position position="8"/>
    </location>
    <ligand>
        <name>Fe cation</name>
        <dbReference type="ChEBI" id="CHEBI:24875"/>
        <label>1</label>
    </ligand>
</feature>
<feature type="binding site" evidence="2">
    <location>
        <position position="37"/>
    </location>
    <ligand>
        <name>Fe cation</name>
        <dbReference type="ChEBI" id="CHEBI:24875"/>
        <label>1</label>
    </ligand>
</feature>
<dbReference type="CDD" id="cd07382">
    <property type="entry name" value="MPP_DR1281"/>
    <property type="match status" value="1"/>
</dbReference>
<proteinExistence type="predicted"/>
<feature type="active site" description="Proton donor" evidence="1">
    <location>
        <position position="66"/>
    </location>
</feature>
<dbReference type="EMBL" id="ACDE02000023">
    <property type="protein sequence ID" value="EEO41084.1"/>
    <property type="molecule type" value="Genomic_DNA"/>
</dbReference>
<dbReference type="InterPro" id="IPR005235">
    <property type="entry name" value="YmdB-like"/>
</dbReference>
<dbReference type="GO" id="GO:0004113">
    <property type="term" value="F:2',3'-cyclic-nucleotide 3'-phosphodiesterase activity"/>
    <property type="evidence" value="ECO:0007669"/>
    <property type="project" value="TreeGrafter"/>
</dbReference>
<feature type="binding site" evidence="2">
    <location>
        <position position="37"/>
    </location>
    <ligand>
        <name>Fe cation</name>
        <dbReference type="ChEBI" id="CHEBI:24875"/>
        <label>2</label>
    </ligand>
</feature>
<sequence length="263" mass="29272">MKVLVVGDIVGRPGRNTLQVFLEKYKDNYDFIIVNGENSAAGFGITIKIADEFLSWGVDVISGGNHSWDKKEIYEYMDSSDRILRPANYPEGVSGKGYTILEDKKGNKIALISLQGRVFMNAVDCPFRTARKLIDEISKITKNIIVDFHAEATSEKIALGKYLDGDISLFYGTHTHVQTADERILNNGTGYISDIGMTGSQNGVIGTNLETIINKFLTSLPQKFEVAEGDEQLCGIEVEIDEKTGKCQKIERIKWSENEGFRS</sequence>
<dbReference type="PANTHER" id="PTHR36303:SF1">
    <property type="entry name" value="2',3'-CYCLIC-NUCLEOTIDE 2'-PHOSPHODIESTERASE"/>
    <property type="match status" value="1"/>
</dbReference>
<dbReference type="Gene3D" id="3.60.21.10">
    <property type="match status" value="1"/>
</dbReference>
<dbReference type="PIRSF" id="PIRSF004789">
    <property type="entry name" value="DR1281"/>
    <property type="match status" value="1"/>
</dbReference>
<feature type="binding site" evidence="2">
    <location>
        <position position="38"/>
    </location>
    <ligand>
        <name>Fe cation</name>
        <dbReference type="ChEBI" id="CHEBI:24875"/>
        <label>1</label>
    </ligand>
</feature>
<keyword evidence="2" id="KW-0479">Metal-binding</keyword>
<dbReference type="InterPro" id="IPR029052">
    <property type="entry name" value="Metallo-depent_PP-like"/>
</dbReference>
<evidence type="ECO:0000313" key="3">
    <source>
        <dbReference type="EMBL" id="EEO41084.1"/>
    </source>
</evidence>
<dbReference type="RefSeq" id="WP_005888517.1">
    <property type="nucleotide sequence ID" value="NZ_KQ235738.1"/>
</dbReference>
<dbReference type="eggNOG" id="COG1692">
    <property type="taxonomic scope" value="Bacteria"/>
</dbReference>
<name>A0A0M1VWN7_FUSVC</name>
<feature type="binding site" evidence="2">
    <location>
        <position position="149"/>
    </location>
    <ligand>
        <name>Fe cation</name>
        <dbReference type="ChEBI" id="CHEBI:24875"/>
        <label>2</label>
    </ligand>
</feature>
<feature type="binding site" evidence="2">
    <location>
        <position position="65"/>
    </location>
    <ligand>
        <name>Fe cation</name>
        <dbReference type="ChEBI" id="CHEBI:24875"/>
        <label>2</label>
    </ligand>
</feature>
<dbReference type="HOGENOM" id="CLU_068238_0_0_0"/>
<evidence type="ECO:0000313" key="4">
    <source>
        <dbReference type="Proteomes" id="UP000004925"/>
    </source>
</evidence>
<dbReference type="AlphaFoldDB" id="A0A0M1VWN7"/>
<evidence type="ECO:0000256" key="2">
    <source>
        <dbReference type="PIRSR" id="PIRSR004789-51"/>
    </source>
</evidence>
<dbReference type="SUPFAM" id="SSF56300">
    <property type="entry name" value="Metallo-dependent phosphatases"/>
    <property type="match status" value="1"/>
</dbReference>
<gene>
    <name evidence="3" type="ORF">FSCG_01797</name>
</gene>
<feature type="binding site" evidence="2">
    <location>
        <position position="176"/>
    </location>
    <ligand>
        <name>Fe cation</name>
        <dbReference type="ChEBI" id="CHEBI:24875"/>
        <label>1</label>
    </ligand>
</feature>
<dbReference type="FunFam" id="3.60.21.10:FF:000260">
    <property type="entry name" value="Ser/Thr protein phosphatase"/>
    <property type="match status" value="1"/>
</dbReference>
<organism evidence="3 4">
    <name type="scientific">Fusobacterium vincentii 4_1_13</name>
    <dbReference type="NCBI Taxonomy" id="469606"/>
    <lineage>
        <taxon>Bacteria</taxon>
        <taxon>Fusobacteriati</taxon>
        <taxon>Fusobacteriota</taxon>
        <taxon>Fusobacteriia</taxon>
        <taxon>Fusobacteriales</taxon>
        <taxon>Fusobacteriaceae</taxon>
        <taxon>Fusobacterium</taxon>
    </lineage>
</organism>
<dbReference type="NCBIfam" id="TIGR00282">
    <property type="entry name" value="TIGR00282 family metallophosphoesterase"/>
    <property type="match status" value="1"/>
</dbReference>
<dbReference type="GO" id="GO:0046872">
    <property type="term" value="F:metal ion binding"/>
    <property type="evidence" value="ECO:0007669"/>
    <property type="project" value="UniProtKB-KW"/>
</dbReference>
<accession>A0A0M1VWN7</accession>
<dbReference type="Proteomes" id="UP000004925">
    <property type="component" value="Unassembled WGS sequence"/>
</dbReference>
<evidence type="ECO:0000256" key="1">
    <source>
        <dbReference type="PIRSR" id="PIRSR004789-50"/>
    </source>
</evidence>
<comment type="caution">
    <text evidence="3">The sequence shown here is derived from an EMBL/GenBank/DDBJ whole genome shotgun (WGS) entry which is preliminary data.</text>
</comment>
<dbReference type="Pfam" id="PF13277">
    <property type="entry name" value="YmdB"/>
    <property type="match status" value="1"/>
</dbReference>
<reference evidence="3 4" key="1">
    <citation type="submission" date="2011-10" db="EMBL/GenBank/DDBJ databases">
        <title>The Genome Sequence of Fusobacterium sp. 4_1_13.</title>
        <authorList>
            <consortium name="The Broad Institute Genome Sequencing Platform"/>
            <person name="Earl A."/>
            <person name="Ward D."/>
            <person name="Feldgarden M."/>
            <person name="Gevers D."/>
            <person name="Strauss J."/>
            <person name="Ambrose C."/>
            <person name="Allen-Vercoe E."/>
            <person name="Young S.K."/>
            <person name="Zeng Q."/>
            <person name="Gargeya S."/>
            <person name="Fitzgerald M."/>
            <person name="Haas B."/>
            <person name="Abouelleil A."/>
            <person name="Alvarado L."/>
            <person name="Arachchi H.M."/>
            <person name="Berlin A."/>
            <person name="Brown A."/>
            <person name="Chapman S.B."/>
            <person name="Chen Z."/>
            <person name="Dunbar C."/>
            <person name="Freedman E."/>
            <person name="Gearin G."/>
            <person name="Goldberg J."/>
            <person name="Griggs A."/>
            <person name="Gujja S."/>
            <person name="Heiman D."/>
            <person name="Howarth C."/>
            <person name="Larson L."/>
            <person name="Lui A."/>
            <person name="MacDonald P.J."/>
            <person name="Montmayeur A."/>
            <person name="Murphy C."/>
            <person name="Neiman D."/>
            <person name="Pearson M."/>
            <person name="Priest M."/>
            <person name="Roberts A."/>
            <person name="Saif S."/>
            <person name="Shea T."/>
            <person name="Shenoy N."/>
            <person name="Sisk P."/>
            <person name="Stolte C."/>
            <person name="Sykes S."/>
            <person name="Wortman J."/>
            <person name="Nusbaum C."/>
            <person name="Birren B."/>
        </authorList>
    </citation>
    <scope>NUCLEOTIDE SEQUENCE [LARGE SCALE GENOMIC DNA]</scope>
    <source>
        <strain evidence="3 4">4_1_13</strain>
    </source>
</reference>
<feature type="binding site" evidence="2">
    <location>
        <position position="174"/>
    </location>
    <ligand>
        <name>Fe cation</name>
        <dbReference type="ChEBI" id="CHEBI:24875"/>
        <label>2</label>
    </ligand>
</feature>